<sequence>MTADFALDVHDSIKEKFSEAARESMLEVQKHLREVLSPLHHMVIPAPVTSGDPVCVELKDAEGDVILTQSAQIDYCEPYGTDMSFVVKIGSVTKTLNLPPFIDPTGGSITVPRFFSHLYNGTDCDVSKKLDGGLAGITEVISVHVEKDVCPGDDPAVLWPAVKTAKPKESVPKQKAESAEPEKEEATPEKEEAKPKEEAEPEKEEAKPKKEAEPEKEEAKPKKEAEPEKEEVKFKKEAEPEKEEVKPKEAEPEKEEVKPKKEEAKPKKEEAEPKEEEVEPKTEAEPEKEEVKPEKEEVKPEKEE</sequence>
<evidence type="ECO:0000313" key="2">
    <source>
        <dbReference type="EMBL" id="KAF4756371.1"/>
    </source>
</evidence>
<proteinExistence type="predicted"/>
<organism evidence="2 3">
    <name type="scientific">Perkinsus olseni</name>
    <name type="common">Perkinsus atlanticus</name>
    <dbReference type="NCBI Taxonomy" id="32597"/>
    <lineage>
        <taxon>Eukaryota</taxon>
        <taxon>Sar</taxon>
        <taxon>Alveolata</taxon>
        <taxon>Perkinsozoa</taxon>
        <taxon>Perkinsea</taxon>
        <taxon>Perkinsida</taxon>
        <taxon>Perkinsidae</taxon>
        <taxon>Perkinsus</taxon>
    </lineage>
</organism>
<reference evidence="2 3" key="1">
    <citation type="submission" date="2020-04" db="EMBL/GenBank/DDBJ databases">
        <title>Perkinsus olseni comparative genomics.</title>
        <authorList>
            <person name="Bogema D.R."/>
        </authorList>
    </citation>
    <scope>NUCLEOTIDE SEQUENCE [LARGE SCALE GENOMIC DNA]</scope>
    <source>
        <strain evidence="2 3">ATCC PRA-207</strain>
    </source>
</reference>
<dbReference type="Proteomes" id="UP000553632">
    <property type="component" value="Unassembled WGS sequence"/>
</dbReference>
<comment type="caution">
    <text evidence="2">The sequence shown here is derived from an EMBL/GenBank/DDBJ whole genome shotgun (WGS) entry which is preliminary data.</text>
</comment>
<feature type="compositionally biased region" description="Basic and acidic residues" evidence="1">
    <location>
        <begin position="166"/>
        <end position="271"/>
    </location>
</feature>
<feature type="region of interest" description="Disordered" evidence="1">
    <location>
        <begin position="163"/>
        <end position="304"/>
    </location>
</feature>
<accession>A0A7J6UGS8</accession>
<keyword evidence="3" id="KW-1185">Reference proteome</keyword>
<evidence type="ECO:0000256" key="1">
    <source>
        <dbReference type="SAM" id="MobiDB-lite"/>
    </source>
</evidence>
<evidence type="ECO:0000313" key="3">
    <source>
        <dbReference type="Proteomes" id="UP000553632"/>
    </source>
</evidence>
<feature type="non-terminal residue" evidence="2">
    <location>
        <position position="1"/>
    </location>
</feature>
<name>A0A7J6UGS8_PEROL</name>
<gene>
    <name evidence="2" type="ORF">FOZ63_012477</name>
</gene>
<dbReference type="AlphaFoldDB" id="A0A7J6UGS8"/>
<feature type="compositionally biased region" description="Basic and acidic residues" evidence="1">
    <location>
        <begin position="279"/>
        <end position="304"/>
    </location>
</feature>
<dbReference type="EMBL" id="JABANO010003736">
    <property type="protein sequence ID" value="KAF4756371.1"/>
    <property type="molecule type" value="Genomic_DNA"/>
</dbReference>
<protein>
    <submittedName>
        <fullName evidence="2">Uncharacterized protein</fullName>
    </submittedName>
</protein>